<feature type="transmembrane region" description="Helical" evidence="1">
    <location>
        <begin position="344"/>
        <end position="367"/>
    </location>
</feature>
<feature type="transmembrane region" description="Helical" evidence="1">
    <location>
        <begin position="313"/>
        <end position="332"/>
    </location>
</feature>
<sequence length="386" mass="41681">MENEQDPRSRQPSADQQFRAESWALWLGLSCMVTGMVVCIIGFSGYRPDLAGYRSVGVYAAIMAAISATVGAALGYRRFLMVSQIWLLEFPRYRQIINAAALVLIHAAICAMAGIIIFRVFQDAFLGLNVDRFAGSLMVGVYAGICGYAALVSAARISAQSLSALLAIFLVTGVFISMLAAEDPFWWQSMFSALGTRASGTTSFWTFNLTLVISGVVLSTLTAFIVRNVRLMAGIHDDYADAQGKPRPRFIRPRPAVVRICLLGLGLCVIGIGLVPISVAAPLHAGIVRTAAGFIVVLLVGAAFWLPGFPWVFHLFSFACFLGLVGAALLWQPLAYYNLTAFELAVVGIVFGWLVVFIRTTAAALAVKEKALEDLLLANKQRLAAD</sequence>
<reference evidence="2 3" key="1">
    <citation type="submission" date="2019-07" db="EMBL/GenBank/DDBJ databases">
        <title>Analysis of the biochemical properties, biological activity and biotechnological potential of siderophores and biosurfactants produced by Antarctic psychrotolerant bacteria.</title>
        <authorList>
            <person name="Styczynski M."/>
            <person name="Krucon T."/>
            <person name="Decewicz P."/>
            <person name="Dziewit L."/>
        </authorList>
    </citation>
    <scope>NUCLEOTIDE SEQUENCE [LARGE SCALE GENOMIC DNA]</scope>
    <source>
        <strain evidence="2 3">ANT_H27</strain>
    </source>
</reference>
<dbReference type="OrthoDB" id="3225559at2"/>
<evidence type="ECO:0000256" key="1">
    <source>
        <dbReference type="SAM" id="Phobius"/>
    </source>
</evidence>
<keyword evidence="1" id="KW-1133">Transmembrane helix</keyword>
<proteinExistence type="predicted"/>
<feature type="transmembrane region" description="Helical" evidence="1">
    <location>
        <begin position="96"/>
        <end position="121"/>
    </location>
</feature>
<protein>
    <submittedName>
        <fullName evidence="2">Uncharacterized protein</fullName>
    </submittedName>
</protein>
<keyword evidence="1" id="KW-0472">Membrane</keyword>
<name>A0A5B0EF07_9MICC</name>
<feature type="transmembrane region" description="Helical" evidence="1">
    <location>
        <begin position="204"/>
        <end position="226"/>
    </location>
</feature>
<feature type="transmembrane region" description="Helical" evidence="1">
    <location>
        <begin position="162"/>
        <end position="181"/>
    </location>
</feature>
<dbReference type="Proteomes" id="UP000323856">
    <property type="component" value="Unassembled WGS sequence"/>
</dbReference>
<evidence type="ECO:0000313" key="3">
    <source>
        <dbReference type="Proteomes" id="UP000323856"/>
    </source>
</evidence>
<feature type="transmembrane region" description="Helical" evidence="1">
    <location>
        <begin position="256"/>
        <end position="281"/>
    </location>
</feature>
<dbReference type="AlphaFoldDB" id="A0A5B0EF07"/>
<accession>A0A5B0EF07</accession>
<feature type="transmembrane region" description="Helical" evidence="1">
    <location>
        <begin position="56"/>
        <end position="76"/>
    </location>
</feature>
<dbReference type="EMBL" id="VOBL01000013">
    <property type="protein sequence ID" value="KAA0975949.1"/>
    <property type="molecule type" value="Genomic_DNA"/>
</dbReference>
<evidence type="ECO:0000313" key="2">
    <source>
        <dbReference type="EMBL" id="KAA0975949.1"/>
    </source>
</evidence>
<feature type="transmembrane region" description="Helical" evidence="1">
    <location>
        <begin position="133"/>
        <end position="155"/>
    </location>
</feature>
<feature type="transmembrane region" description="Helical" evidence="1">
    <location>
        <begin position="287"/>
        <end position="306"/>
    </location>
</feature>
<gene>
    <name evidence="2" type="ORF">FQ154_12895</name>
</gene>
<feature type="transmembrane region" description="Helical" evidence="1">
    <location>
        <begin position="23"/>
        <end position="44"/>
    </location>
</feature>
<keyword evidence="1" id="KW-0812">Transmembrane</keyword>
<comment type="caution">
    <text evidence="2">The sequence shown here is derived from an EMBL/GenBank/DDBJ whole genome shotgun (WGS) entry which is preliminary data.</text>
</comment>
<organism evidence="2 3">
    <name type="scientific">Paeniglutamicibacter gangotriensis</name>
    <dbReference type="NCBI Taxonomy" id="254787"/>
    <lineage>
        <taxon>Bacteria</taxon>
        <taxon>Bacillati</taxon>
        <taxon>Actinomycetota</taxon>
        <taxon>Actinomycetes</taxon>
        <taxon>Micrococcales</taxon>
        <taxon>Micrococcaceae</taxon>
        <taxon>Paeniglutamicibacter</taxon>
    </lineage>
</organism>
<dbReference type="RefSeq" id="WP_149620027.1">
    <property type="nucleotide sequence ID" value="NZ_VOBL01000013.1"/>
</dbReference>